<sequence>MKSKVVAGLLAIFLGGFGIHKFYLGQTGQGILMLLFAWTGIPEIIGIFQGVLMLLMTKKDFDRKYN</sequence>
<proteinExistence type="predicted"/>
<keyword evidence="4 5" id="KW-0472">Membrane</keyword>
<dbReference type="Proteomes" id="UP000724672">
    <property type="component" value="Unassembled WGS sequence"/>
</dbReference>
<evidence type="ECO:0000313" key="8">
    <source>
        <dbReference type="Proteomes" id="UP000724672"/>
    </source>
</evidence>
<evidence type="ECO:0000256" key="4">
    <source>
        <dbReference type="ARBA" id="ARBA00023136"/>
    </source>
</evidence>
<protein>
    <submittedName>
        <fullName evidence="7">TM2 domain-containing protein</fullName>
    </submittedName>
</protein>
<evidence type="ECO:0000256" key="5">
    <source>
        <dbReference type="SAM" id="Phobius"/>
    </source>
</evidence>
<comment type="subcellular location">
    <subcellularLocation>
        <location evidence="1">Membrane</location>
        <topology evidence="1">Multi-pass membrane protein</topology>
    </subcellularLocation>
</comment>
<feature type="transmembrane region" description="Helical" evidence="5">
    <location>
        <begin position="31"/>
        <end position="55"/>
    </location>
</feature>
<keyword evidence="2 5" id="KW-0812">Transmembrane</keyword>
<dbReference type="EMBL" id="WSFT01000028">
    <property type="protein sequence ID" value="MBS4538091.1"/>
    <property type="molecule type" value="Genomic_DNA"/>
</dbReference>
<reference evidence="7" key="1">
    <citation type="submission" date="2019-12" db="EMBL/GenBank/DDBJ databases">
        <title>Clostridiaceae gen. nov. sp. nov., isolated from sediment in Xinjiang, China.</title>
        <authorList>
            <person name="Zhang R."/>
        </authorList>
    </citation>
    <scope>NUCLEOTIDE SEQUENCE</scope>
    <source>
        <strain evidence="7">D2Q-11</strain>
    </source>
</reference>
<accession>A0A942UWB4</accession>
<comment type="caution">
    <text evidence="7">The sequence shown here is derived from an EMBL/GenBank/DDBJ whole genome shotgun (WGS) entry which is preliminary data.</text>
</comment>
<evidence type="ECO:0000256" key="1">
    <source>
        <dbReference type="ARBA" id="ARBA00004141"/>
    </source>
</evidence>
<feature type="domain" description="TM2" evidence="6">
    <location>
        <begin position="2"/>
        <end position="50"/>
    </location>
</feature>
<dbReference type="AlphaFoldDB" id="A0A942UWB4"/>
<keyword evidence="3 5" id="KW-1133">Transmembrane helix</keyword>
<dbReference type="Pfam" id="PF05154">
    <property type="entry name" value="TM2"/>
    <property type="match status" value="1"/>
</dbReference>
<evidence type="ECO:0000256" key="2">
    <source>
        <dbReference type="ARBA" id="ARBA00022692"/>
    </source>
</evidence>
<name>A0A942UWB4_9FIRM</name>
<organism evidence="7 8">
    <name type="scientific">Anaeromonas frigoriresistens</name>
    <dbReference type="NCBI Taxonomy" id="2683708"/>
    <lineage>
        <taxon>Bacteria</taxon>
        <taxon>Bacillati</taxon>
        <taxon>Bacillota</taxon>
        <taxon>Tissierellia</taxon>
        <taxon>Tissierellales</taxon>
        <taxon>Thermohalobacteraceae</taxon>
        <taxon>Anaeromonas</taxon>
    </lineage>
</organism>
<evidence type="ECO:0000313" key="7">
    <source>
        <dbReference type="EMBL" id="MBS4538091.1"/>
    </source>
</evidence>
<dbReference type="GO" id="GO:0016020">
    <property type="term" value="C:membrane"/>
    <property type="evidence" value="ECO:0007669"/>
    <property type="project" value="UniProtKB-SubCell"/>
</dbReference>
<dbReference type="InterPro" id="IPR007829">
    <property type="entry name" value="TM2"/>
</dbReference>
<evidence type="ECO:0000259" key="6">
    <source>
        <dbReference type="Pfam" id="PF05154"/>
    </source>
</evidence>
<gene>
    <name evidence="7" type="ORF">GOQ27_06435</name>
</gene>
<dbReference type="RefSeq" id="WP_203366014.1">
    <property type="nucleotide sequence ID" value="NZ_WSFT01000028.1"/>
</dbReference>
<keyword evidence="8" id="KW-1185">Reference proteome</keyword>
<evidence type="ECO:0000256" key="3">
    <source>
        <dbReference type="ARBA" id="ARBA00022989"/>
    </source>
</evidence>